<name>B4D696_9BACT</name>
<feature type="region of interest" description="Disordered" evidence="1">
    <location>
        <begin position="347"/>
        <end position="370"/>
    </location>
</feature>
<sequence>MQPRWQPDQHGTPIVPKLQGGRSSGAVAREFIQEPLPDLEQQLAAELEGVSWAVVAFTLEDTVWCDWIYRNLNGYPLPVALVDRVTAHGFPRPDCLSIFPDRRDPNYADHLPHALEESSYLVVVCSPDSANSEAVDEQIRAFKKAGGEERVLALVVDGPPDARLGEHRRAAKCEWLPTWLRWRLEENGFRAADRWEPRVIDARRGYRSLKQVRDCLLAALIDADVEELDRLGACTRNVEALTQPAIPAVNTVTPKVPVPSSVEKKEAVMAPTAVPAISAAPAAAPTPLPMSAASRRGSKFTIGMAVGLIIVAVVFGTHVFREITAEDPASTLEVAPVTGVMAGRSAKPAPVEEAKPGPQVVTQTSETVQPVETTSIPAQTVAVASESAPTPEVKPTVEAKEPTAEETTPGPALTQNTQPTVDAVPEVKPPPPTPPVAVMNVREAAPTGVWATSRIQSMESQTPSKSAPEEVVAVTPSPTGIPASVPANSPNSSESDAVLLDEVKTLERRGDETMTERRTEDALDLYRTALSSAEEYAARKGANPAARDQVVALMRKLGTLQMQNSSTAEARATFIQARKLLLQIKSQGGGTRERAKALDEIESRLLSLPKD</sequence>
<proteinExistence type="predicted"/>
<reference evidence="2 3" key="1">
    <citation type="journal article" date="2011" name="J. Bacteriol.">
        <title>Genome sequence of Chthoniobacter flavus Ellin428, an aerobic heterotrophic soil bacterium.</title>
        <authorList>
            <person name="Kant R."/>
            <person name="van Passel M.W."/>
            <person name="Palva A."/>
            <person name="Lucas S."/>
            <person name="Lapidus A."/>
            <person name="Glavina Del Rio T."/>
            <person name="Dalin E."/>
            <person name="Tice H."/>
            <person name="Bruce D."/>
            <person name="Goodwin L."/>
            <person name="Pitluck S."/>
            <person name="Larimer F.W."/>
            <person name="Land M.L."/>
            <person name="Hauser L."/>
            <person name="Sangwan P."/>
            <person name="de Vos W.M."/>
            <person name="Janssen P.H."/>
            <person name="Smidt H."/>
        </authorList>
    </citation>
    <scope>NUCLEOTIDE SEQUENCE [LARGE SCALE GENOMIC DNA]</scope>
    <source>
        <strain evidence="2 3">Ellin428</strain>
    </source>
</reference>
<protein>
    <submittedName>
        <fullName evidence="2">Uncharacterized protein</fullName>
    </submittedName>
</protein>
<dbReference type="STRING" id="497964.CfE428DRAFT_4435"/>
<gene>
    <name evidence="2" type="ORF">CfE428DRAFT_4435</name>
</gene>
<accession>B4D696</accession>
<feature type="region of interest" description="Disordered" evidence="1">
    <location>
        <begin position="382"/>
        <end position="417"/>
    </location>
</feature>
<dbReference type="EMBL" id="ABVL01000015">
    <property type="protein sequence ID" value="EDY18005.1"/>
    <property type="molecule type" value="Genomic_DNA"/>
</dbReference>
<dbReference type="InterPro" id="IPR035897">
    <property type="entry name" value="Toll_tir_struct_dom_sf"/>
</dbReference>
<keyword evidence="3" id="KW-1185">Reference proteome</keyword>
<evidence type="ECO:0000256" key="1">
    <source>
        <dbReference type="SAM" id="MobiDB-lite"/>
    </source>
</evidence>
<evidence type="ECO:0000313" key="2">
    <source>
        <dbReference type="EMBL" id="EDY18005.1"/>
    </source>
</evidence>
<dbReference type="RefSeq" id="WP_006981758.1">
    <property type="nucleotide sequence ID" value="NZ_ABVL01000015.1"/>
</dbReference>
<dbReference type="AlphaFoldDB" id="B4D696"/>
<dbReference type="eggNOG" id="COG0457">
    <property type="taxonomic scope" value="Bacteria"/>
</dbReference>
<dbReference type="Proteomes" id="UP000005824">
    <property type="component" value="Unassembled WGS sequence"/>
</dbReference>
<comment type="caution">
    <text evidence="2">The sequence shown here is derived from an EMBL/GenBank/DDBJ whole genome shotgun (WGS) entry which is preliminary data.</text>
</comment>
<feature type="compositionally biased region" description="Polar residues" evidence="1">
    <location>
        <begin position="360"/>
        <end position="370"/>
    </location>
</feature>
<dbReference type="InParanoid" id="B4D696"/>
<evidence type="ECO:0000313" key="3">
    <source>
        <dbReference type="Proteomes" id="UP000005824"/>
    </source>
</evidence>
<feature type="region of interest" description="Disordered" evidence="1">
    <location>
        <begin position="1"/>
        <end position="21"/>
    </location>
</feature>
<dbReference type="Gene3D" id="3.40.50.10140">
    <property type="entry name" value="Toll/interleukin-1 receptor homology (TIR) domain"/>
    <property type="match status" value="1"/>
</dbReference>
<dbReference type="SUPFAM" id="SSF52200">
    <property type="entry name" value="Toll/Interleukin receptor TIR domain"/>
    <property type="match status" value="1"/>
</dbReference>
<organism evidence="2 3">
    <name type="scientific">Chthoniobacter flavus Ellin428</name>
    <dbReference type="NCBI Taxonomy" id="497964"/>
    <lineage>
        <taxon>Bacteria</taxon>
        <taxon>Pseudomonadati</taxon>
        <taxon>Verrucomicrobiota</taxon>
        <taxon>Spartobacteria</taxon>
        <taxon>Chthoniobacterales</taxon>
        <taxon>Chthoniobacteraceae</taxon>
        <taxon>Chthoniobacter</taxon>
    </lineage>
</organism>